<evidence type="ECO:0000259" key="1">
    <source>
        <dbReference type="Pfam" id="PF04230"/>
    </source>
</evidence>
<feature type="domain" description="Polysaccharide pyruvyl transferase" evidence="1">
    <location>
        <begin position="121"/>
        <end position="344"/>
    </location>
</feature>
<dbReference type="Proteomes" id="UP001595630">
    <property type="component" value="Unassembled WGS sequence"/>
</dbReference>
<accession>A0ABV7T481</accession>
<comment type="caution">
    <text evidence="2">The sequence shown here is derived from an EMBL/GenBank/DDBJ whole genome shotgun (WGS) entry which is preliminary data.</text>
</comment>
<dbReference type="RefSeq" id="WP_386364074.1">
    <property type="nucleotide sequence ID" value="NZ_JBHRXZ010000022.1"/>
</dbReference>
<keyword evidence="2" id="KW-0808">Transferase</keyword>
<sequence>MNSLKAWLRETKQTLLNAPGLLFAIDRALFSVLPGRKDTGRYSLLLAPPGGGNIGDQAMVESFLENTEGPVRIIVRQHQEVRIPAAHQDRTECVQLRSLVYGGLPLRLLDSLRYRRLLGDARSLAVVGADIMDGAYNWRASVNRSNLACLASRQGVDTRILGFSWNGKADPRALAALRRAAEAGVSLLLRDPVSAARIRVDRVEGVTETADTVFAARTLDTSAADEWLAALPPGAPFALVNISGLVEKKTPQTGEYRTLIDGLLQRGLQVVLLPHVSRPGADDMTACRAVFDGYRDPRVHFVDRLLEPAQIRALAARARLVITGRMHLAIMSLYSRVPAITLASQGKVEGLMQLFGLDELCIEPRTGFGERVLGKADTVLDRLAEVRGRIDDRLPEVQERARLNFVLKQSAQKRPSSPRVAQVRAAQ</sequence>
<proteinExistence type="predicted"/>
<dbReference type="InterPro" id="IPR007345">
    <property type="entry name" value="Polysacch_pyruvyl_Trfase"/>
</dbReference>
<name>A0ABV7T481_9GAMM</name>
<keyword evidence="3" id="KW-1185">Reference proteome</keyword>
<organism evidence="2 3">
    <name type="scientific">Stutzerimonas tarimensis</name>
    <dbReference type="NCBI Taxonomy" id="1507735"/>
    <lineage>
        <taxon>Bacteria</taxon>
        <taxon>Pseudomonadati</taxon>
        <taxon>Pseudomonadota</taxon>
        <taxon>Gammaproteobacteria</taxon>
        <taxon>Pseudomonadales</taxon>
        <taxon>Pseudomonadaceae</taxon>
        <taxon>Stutzerimonas</taxon>
    </lineage>
</organism>
<dbReference type="SUPFAM" id="SSF53756">
    <property type="entry name" value="UDP-Glycosyltransferase/glycogen phosphorylase"/>
    <property type="match status" value="1"/>
</dbReference>
<gene>
    <name evidence="2" type="ORF">ACFOMF_09225</name>
</gene>
<protein>
    <submittedName>
        <fullName evidence="2">Polysaccharide pyruvyl transferase family protein</fullName>
    </submittedName>
</protein>
<evidence type="ECO:0000313" key="2">
    <source>
        <dbReference type="EMBL" id="MFC3607955.1"/>
    </source>
</evidence>
<reference evidence="3" key="1">
    <citation type="journal article" date="2019" name="Int. J. Syst. Evol. Microbiol.">
        <title>The Global Catalogue of Microorganisms (GCM) 10K type strain sequencing project: providing services to taxonomists for standard genome sequencing and annotation.</title>
        <authorList>
            <consortium name="The Broad Institute Genomics Platform"/>
            <consortium name="The Broad Institute Genome Sequencing Center for Infectious Disease"/>
            <person name="Wu L."/>
            <person name="Ma J."/>
        </authorList>
    </citation>
    <scope>NUCLEOTIDE SEQUENCE [LARGE SCALE GENOMIC DNA]</scope>
    <source>
        <strain evidence="3">KCTC 42447</strain>
    </source>
</reference>
<dbReference type="PANTHER" id="PTHR36836:SF1">
    <property type="entry name" value="COLANIC ACID BIOSYNTHESIS PROTEIN WCAK"/>
    <property type="match status" value="1"/>
</dbReference>
<dbReference type="GO" id="GO:0016740">
    <property type="term" value="F:transferase activity"/>
    <property type="evidence" value="ECO:0007669"/>
    <property type="project" value="UniProtKB-KW"/>
</dbReference>
<dbReference type="Pfam" id="PF04230">
    <property type="entry name" value="PS_pyruv_trans"/>
    <property type="match status" value="1"/>
</dbReference>
<dbReference type="PANTHER" id="PTHR36836">
    <property type="entry name" value="COLANIC ACID BIOSYNTHESIS PROTEIN WCAK"/>
    <property type="match status" value="1"/>
</dbReference>
<dbReference type="EMBL" id="JBHRXZ010000022">
    <property type="protein sequence ID" value="MFC3607955.1"/>
    <property type="molecule type" value="Genomic_DNA"/>
</dbReference>
<evidence type="ECO:0000313" key="3">
    <source>
        <dbReference type="Proteomes" id="UP001595630"/>
    </source>
</evidence>